<evidence type="ECO:0000256" key="3">
    <source>
        <dbReference type="ARBA" id="ARBA00022692"/>
    </source>
</evidence>
<feature type="transmembrane region" description="Helical" evidence="6">
    <location>
        <begin position="76"/>
        <end position="95"/>
    </location>
</feature>
<dbReference type="STRING" id="36166.T1GHY8"/>
<organism evidence="7 8">
    <name type="scientific">Megaselia scalaris</name>
    <name type="common">Humpbacked fly</name>
    <name type="synonym">Phora scalaris</name>
    <dbReference type="NCBI Taxonomy" id="36166"/>
    <lineage>
        <taxon>Eukaryota</taxon>
        <taxon>Metazoa</taxon>
        <taxon>Ecdysozoa</taxon>
        <taxon>Arthropoda</taxon>
        <taxon>Hexapoda</taxon>
        <taxon>Insecta</taxon>
        <taxon>Pterygota</taxon>
        <taxon>Neoptera</taxon>
        <taxon>Endopterygota</taxon>
        <taxon>Diptera</taxon>
        <taxon>Brachycera</taxon>
        <taxon>Muscomorpha</taxon>
        <taxon>Platypezoidea</taxon>
        <taxon>Phoridae</taxon>
        <taxon>Megaseliini</taxon>
        <taxon>Megaselia</taxon>
    </lineage>
</organism>
<keyword evidence="8" id="KW-1185">Reference proteome</keyword>
<dbReference type="EMBL" id="CAQQ02093951">
    <property type="status" value="NOT_ANNOTATED_CDS"/>
    <property type="molecule type" value="Genomic_DNA"/>
</dbReference>
<evidence type="ECO:0000256" key="2">
    <source>
        <dbReference type="ARBA" id="ARBA00007279"/>
    </source>
</evidence>
<evidence type="ECO:0000256" key="6">
    <source>
        <dbReference type="SAM" id="Phobius"/>
    </source>
</evidence>
<keyword evidence="4 6" id="KW-1133">Transmembrane helix</keyword>
<comment type="subcellular location">
    <subcellularLocation>
        <location evidence="1">Membrane</location>
        <topology evidence="1">Multi-pass membrane protein</topology>
    </subcellularLocation>
</comment>
<dbReference type="Pfam" id="PF09775">
    <property type="entry name" value="Keratin_assoc"/>
    <property type="match status" value="1"/>
</dbReference>
<comment type="similarity">
    <text evidence="2">Belongs to the KRTCAP2 family.</text>
</comment>
<feature type="transmembrane region" description="Helical" evidence="6">
    <location>
        <begin position="33"/>
        <end position="55"/>
    </location>
</feature>
<keyword evidence="5 6" id="KW-0472">Membrane</keyword>
<protein>
    <submittedName>
        <fullName evidence="7">Uncharacterized protein</fullName>
    </submittedName>
</protein>
<reference evidence="8" key="1">
    <citation type="submission" date="2013-02" db="EMBL/GenBank/DDBJ databases">
        <authorList>
            <person name="Hughes D."/>
        </authorList>
    </citation>
    <scope>NUCLEOTIDE SEQUENCE</scope>
    <source>
        <strain>Durham</strain>
        <strain evidence="8">NC isolate 2 -- Noor lab</strain>
    </source>
</reference>
<accession>T1GHY8</accession>
<dbReference type="AlphaFoldDB" id="T1GHY8"/>
<dbReference type="GO" id="GO:0016020">
    <property type="term" value="C:membrane"/>
    <property type="evidence" value="ECO:0007669"/>
    <property type="project" value="UniProtKB-SubCell"/>
</dbReference>
<evidence type="ECO:0000256" key="5">
    <source>
        <dbReference type="ARBA" id="ARBA00023136"/>
    </source>
</evidence>
<sequence length="98" mass="10868">MRNSIQVFSLLISIICSLILIAALRVFNDFLSASGIGIFLCGFIGNWIFIFLLTCTSLGEMILFGDYFQAQLFPEVSLCLGSAMFVCCLVHRLSATTW</sequence>
<feature type="transmembrane region" description="Helical" evidence="6">
    <location>
        <begin position="7"/>
        <end position="27"/>
    </location>
</feature>
<dbReference type="EnsemblMetazoa" id="MESCA003054-RA">
    <property type="protein sequence ID" value="MESCA003054-PA"/>
    <property type="gene ID" value="MESCA003054"/>
</dbReference>
<evidence type="ECO:0000313" key="7">
    <source>
        <dbReference type="EnsemblMetazoa" id="MESCA003054-PA"/>
    </source>
</evidence>
<dbReference type="PANTHER" id="PTHR32001:SF1">
    <property type="entry name" value="KERATINOCYTE-ASSOCIATED PROTEIN 2"/>
    <property type="match status" value="1"/>
</dbReference>
<dbReference type="HOGENOM" id="CLU_109648_2_0_1"/>
<dbReference type="PANTHER" id="PTHR32001">
    <property type="entry name" value="KERATINOCYTE-ASSOCIATED PROTEIN 2"/>
    <property type="match status" value="1"/>
</dbReference>
<dbReference type="Proteomes" id="UP000015102">
    <property type="component" value="Unassembled WGS sequence"/>
</dbReference>
<keyword evidence="3 6" id="KW-0812">Transmembrane</keyword>
<evidence type="ECO:0000313" key="8">
    <source>
        <dbReference type="Proteomes" id="UP000015102"/>
    </source>
</evidence>
<dbReference type="InterPro" id="IPR018614">
    <property type="entry name" value="KRTCAP2"/>
</dbReference>
<name>T1GHY8_MEGSC</name>
<proteinExistence type="inferred from homology"/>
<reference evidence="7" key="2">
    <citation type="submission" date="2015-06" db="UniProtKB">
        <authorList>
            <consortium name="EnsemblMetazoa"/>
        </authorList>
    </citation>
    <scope>IDENTIFICATION</scope>
</reference>
<evidence type="ECO:0000256" key="1">
    <source>
        <dbReference type="ARBA" id="ARBA00004141"/>
    </source>
</evidence>
<evidence type="ECO:0000256" key="4">
    <source>
        <dbReference type="ARBA" id="ARBA00022989"/>
    </source>
</evidence>